<dbReference type="GO" id="GO:0006284">
    <property type="term" value="P:base-excision repair"/>
    <property type="evidence" value="ECO:0007669"/>
    <property type="project" value="TreeGrafter"/>
</dbReference>
<feature type="domain" description="DNA-repair protein Xrcc1 N-terminal" evidence="2">
    <location>
        <begin position="2"/>
        <end position="135"/>
    </location>
</feature>
<name>A0AAD9KPG5_RIDPI</name>
<gene>
    <name evidence="3" type="ORF">NP493_765g00012</name>
</gene>
<dbReference type="Pfam" id="PF01834">
    <property type="entry name" value="XRCC1_N"/>
    <property type="match status" value="1"/>
</dbReference>
<feature type="compositionally biased region" description="Polar residues" evidence="1">
    <location>
        <begin position="368"/>
        <end position="380"/>
    </location>
</feature>
<dbReference type="InterPro" id="IPR008979">
    <property type="entry name" value="Galactose-bd-like_sf"/>
</dbReference>
<evidence type="ECO:0000256" key="1">
    <source>
        <dbReference type="SAM" id="MobiDB-lite"/>
    </source>
</evidence>
<sequence>MQDKKHCAENLLKGALFGKWLSSSEDRTGQLDGEFQLERACHISGIDIGTQWAFSVSVSVGRSSWPRGKDYVTLIPSVIFMTPKDCKQGKGRDTVRMFKQEDFSTEARDEAWDRLKITCCQPFRKDVQFGVSMLQIWSVNPFDATSSDTDQGLHVKPSVSHQETSPSTQPTNQAVSEIQSRLLGSTPSSKRKMTGLQARLEKIDASTENGPSQGRDMSRNARLVLAAAAKVPRYALPPEANQQSSVRTPKKQISFEESAKQFFANIDVKDLDPEHMTFADLRHKFEKIKLRKLSHDEKKIFFALARNVIEDIFDVGQGLNKPLLSPDGSTQHKKKKIKPSTAAMKYCRDEKSSRLNPTVRDDVEITGFTPSSPKWASPNTGKRRRMWDMSHKHTAAVNQNVPVNQMTAVNQTAAVNRVGPGTSPVTVSPPRFRGRSRPVATTTWGSRGEGNVLGRGGEVGNRRKGKNTASGIESSSCLQITRHRDPPKEKFMACPLCEGSFIETLIEAHAAQCQMHQPAIATALRNRQREHAQLTSSGESYNYDDYMVTSGGGNVNSAEESECPICGISFPLDLLPLHADSCADFIL</sequence>
<dbReference type="InterPro" id="IPR002706">
    <property type="entry name" value="Xrcc1_N"/>
</dbReference>
<dbReference type="GO" id="GO:0000012">
    <property type="term" value="P:single strand break repair"/>
    <property type="evidence" value="ECO:0007669"/>
    <property type="project" value="InterPro"/>
</dbReference>
<dbReference type="SUPFAM" id="SSF49785">
    <property type="entry name" value="Galactose-binding domain-like"/>
    <property type="match status" value="1"/>
</dbReference>
<reference evidence="3" key="1">
    <citation type="journal article" date="2023" name="Mol. Biol. Evol.">
        <title>Third-Generation Sequencing Reveals the Adaptive Role of the Epigenome in Three Deep-Sea Polychaetes.</title>
        <authorList>
            <person name="Perez M."/>
            <person name="Aroh O."/>
            <person name="Sun Y."/>
            <person name="Lan Y."/>
            <person name="Juniper S.K."/>
            <person name="Young C.R."/>
            <person name="Angers B."/>
            <person name="Qian P.Y."/>
        </authorList>
    </citation>
    <scope>NUCLEOTIDE SEQUENCE</scope>
    <source>
        <strain evidence="3">R07B-5</strain>
    </source>
</reference>
<feature type="region of interest" description="Disordered" evidence="1">
    <location>
        <begin position="416"/>
        <end position="471"/>
    </location>
</feature>
<evidence type="ECO:0000259" key="2">
    <source>
        <dbReference type="Pfam" id="PF01834"/>
    </source>
</evidence>
<evidence type="ECO:0000313" key="4">
    <source>
        <dbReference type="Proteomes" id="UP001209878"/>
    </source>
</evidence>
<dbReference type="FunFam" id="2.60.120.260:FF:000025">
    <property type="entry name" value="DNA repair protein XRCC1 isoform X1"/>
    <property type="match status" value="1"/>
</dbReference>
<dbReference type="PANTHER" id="PTHR11370:SF4">
    <property type="entry name" value="DNA-REPAIR PROTEIN XRCC1 N-TERMINAL DOMAIN-CONTAINING PROTEIN"/>
    <property type="match status" value="1"/>
</dbReference>
<dbReference type="EMBL" id="JAODUO010000765">
    <property type="protein sequence ID" value="KAK2174929.1"/>
    <property type="molecule type" value="Genomic_DNA"/>
</dbReference>
<protein>
    <recommendedName>
        <fullName evidence="2">DNA-repair protein Xrcc1 N-terminal domain-containing protein</fullName>
    </recommendedName>
</protein>
<evidence type="ECO:0000313" key="3">
    <source>
        <dbReference type="EMBL" id="KAK2174929.1"/>
    </source>
</evidence>
<proteinExistence type="predicted"/>
<dbReference type="Proteomes" id="UP001209878">
    <property type="component" value="Unassembled WGS sequence"/>
</dbReference>
<dbReference type="Gene3D" id="2.60.120.260">
    <property type="entry name" value="Galactose-binding domain-like"/>
    <property type="match status" value="1"/>
</dbReference>
<dbReference type="PANTHER" id="PTHR11370">
    <property type="entry name" value="DNA-REPAIR PROTEIN XRCC1"/>
    <property type="match status" value="1"/>
</dbReference>
<feature type="region of interest" description="Disordered" evidence="1">
    <location>
        <begin position="363"/>
        <end position="382"/>
    </location>
</feature>
<keyword evidence="4" id="KW-1185">Reference proteome</keyword>
<feature type="region of interest" description="Disordered" evidence="1">
    <location>
        <begin position="147"/>
        <end position="175"/>
    </location>
</feature>
<comment type="caution">
    <text evidence="3">The sequence shown here is derived from an EMBL/GenBank/DDBJ whole genome shotgun (WGS) entry which is preliminary data.</text>
</comment>
<dbReference type="GO" id="GO:0003684">
    <property type="term" value="F:damaged DNA binding"/>
    <property type="evidence" value="ECO:0007669"/>
    <property type="project" value="InterPro"/>
</dbReference>
<dbReference type="AlphaFoldDB" id="A0AAD9KPG5"/>
<feature type="compositionally biased region" description="Gly residues" evidence="1">
    <location>
        <begin position="447"/>
        <end position="459"/>
    </location>
</feature>
<dbReference type="GO" id="GO:0005634">
    <property type="term" value="C:nucleus"/>
    <property type="evidence" value="ECO:0007669"/>
    <property type="project" value="InterPro"/>
</dbReference>
<organism evidence="3 4">
    <name type="scientific">Ridgeia piscesae</name>
    <name type="common">Tubeworm</name>
    <dbReference type="NCBI Taxonomy" id="27915"/>
    <lineage>
        <taxon>Eukaryota</taxon>
        <taxon>Metazoa</taxon>
        <taxon>Spiralia</taxon>
        <taxon>Lophotrochozoa</taxon>
        <taxon>Annelida</taxon>
        <taxon>Polychaeta</taxon>
        <taxon>Sedentaria</taxon>
        <taxon>Canalipalpata</taxon>
        <taxon>Sabellida</taxon>
        <taxon>Siboglinidae</taxon>
        <taxon>Ridgeia</taxon>
    </lineage>
</organism>
<feature type="compositionally biased region" description="Polar residues" evidence="1">
    <location>
        <begin position="159"/>
        <end position="175"/>
    </location>
</feature>
<accession>A0AAD9KPG5</accession>